<name>A0A816MMH8_9BILA</name>
<protein>
    <submittedName>
        <fullName evidence="1">Uncharacterized protein</fullName>
    </submittedName>
</protein>
<dbReference type="EMBL" id="CAJOBF010001091">
    <property type="protein sequence ID" value="CAF3911828.1"/>
    <property type="molecule type" value="Genomic_DNA"/>
</dbReference>
<dbReference type="AlphaFoldDB" id="A0A816MMH8"/>
<sequence length="266" mass="29847">MSLSAASITRLANGDMQNLPSEVQVLNIHRLNDDVRGVHMACLKLSDGKNYYGGFVIDMSILDSLHVNVYSVVRIDKLLVLNDSPGKQVLQILEMELLSQEKMCIGQPEPCLFQVTQMATSIIVNNHSMNAIVSSTYSPSVYDAHSMCRLQKPSTERNHTFISELTAGHARQTTVEGRVDRKSEICNFSNGNGFFFLFDLVYQLSHFMVNRANKQYNHLSHELEINLIKDAVVHEIHEDAYANVDISFNITKISAISLEHIGKCFG</sequence>
<dbReference type="Gene3D" id="2.40.50.140">
    <property type="entry name" value="Nucleic acid-binding proteins"/>
    <property type="match status" value="1"/>
</dbReference>
<organism evidence="1 3">
    <name type="scientific">Rotaria magnacalcarata</name>
    <dbReference type="NCBI Taxonomy" id="392030"/>
    <lineage>
        <taxon>Eukaryota</taxon>
        <taxon>Metazoa</taxon>
        <taxon>Spiralia</taxon>
        <taxon>Gnathifera</taxon>
        <taxon>Rotifera</taxon>
        <taxon>Eurotatoria</taxon>
        <taxon>Bdelloidea</taxon>
        <taxon>Philodinida</taxon>
        <taxon>Philodinidae</taxon>
        <taxon>Rotaria</taxon>
    </lineage>
</organism>
<evidence type="ECO:0000313" key="1">
    <source>
        <dbReference type="EMBL" id="CAF2018121.1"/>
    </source>
</evidence>
<evidence type="ECO:0000313" key="3">
    <source>
        <dbReference type="Proteomes" id="UP000663887"/>
    </source>
</evidence>
<accession>A0A816MMH8</accession>
<dbReference type="SUPFAM" id="SSF50249">
    <property type="entry name" value="Nucleic acid-binding proteins"/>
    <property type="match status" value="1"/>
</dbReference>
<evidence type="ECO:0000313" key="2">
    <source>
        <dbReference type="EMBL" id="CAF3911828.1"/>
    </source>
</evidence>
<comment type="caution">
    <text evidence="1">The sequence shown here is derived from an EMBL/GenBank/DDBJ whole genome shotgun (WGS) entry which is preliminary data.</text>
</comment>
<reference evidence="1" key="1">
    <citation type="submission" date="2021-02" db="EMBL/GenBank/DDBJ databases">
        <authorList>
            <person name="Nowell W R."/>
        </authorList>
    </citation>
    <scope>NUCLEOTIDE SEQUENCE</scope>
</reference>
<dbReference type="InterPro" id="IPR012340">
    <property type="entry name" value="NA-bd_OB-fold"/>
</dbReference>
<gene>
    <name evidence="2" type="ORF">UXM345_LOCUS11122</name>
    <name evidence="1" type="ORF">XDN619_LOCUS4138</name>
</gene>
<dbReference type="Proteomes" id="UP000663842">
    <property type="component" value="Unassembled WGS sequence"/>
</dbReference>
<dbReference type="EMBL" id="CAJNRG010000776">
    <property type="protein sequence ID" value="CAF2018121.1"/>
    <property type="molecule type" value="Genomic_DNA"/>
</dbReference>
<dbReference type="Proteomes" id="UP000663887">
    <property type="component" value="Unassembled WGS sequence"/>
</dbReference>
<proteinExistence type="predicted"/>